<dbReference type="SMART" id="SM00905">
    <property type="entry name" value="FolB"/>
    <property type="match status" value="1"/>
</dbReference>
<keyword evidence="2" id="KW-0456">Lyase</keyword>
<dbReference type="InterPro" id="IPR006157">
    <property type="entry name" value="FolB_dom"/>
</dbReference>
<proteinExistence type="predicted"/>
<feature type="domain" description="Dihydroneopterin aldolase/epimerase" evidence="1">
    <location>
        <begin position="7"/>
        <end position="114"/>
    </location>
</feature>
<dbReference type="EMBL" id="JAUQOM010000004">
    <property type="protein sequence ID" value="MDO7835505.1"/>
    <property type="molecule type" value="Genomic_DNA"/>
</dbReference>
<dbReference type="EC" id="5.1.99.8" evidence="2"/>
<dbReference type="SUPFAM" id="SSF55620">
    <property type="entry name" value="Tetrahydrobiopterin biosynthesis enzymes-like"/>
    <property type="match status" value="1"/>
</dbReference>
<dbReference type="Pfam" id="PF02152">
    <property type="entry name" value="FolB"/>
    <property type="match status" value="1"/>
</dbReference>
<evidence type="ECO:0000313" key="3">
    <source>
        <dbReference type="Proteomes" id="UP001176471"/>
    </source>
</evidence>
<accession>A0ABT8ZLU6</accession>
<evidence type="ECO:0000313" key="2">
    <source>
        <dbReference type="EMBL" id="MDO7835505.1"/>
    </source>
</evidence>
<name>A0ABT8ZLU6_9SPHN</name>
<dbReference type="Gene3D" id="3.30.1130.10">
    <property type="match status" value="1"/>
</dbReference>
<keyword evidence="2" id="KW-0413">Isomerase</keyword>
<dbReference type="GO" id="GO:0016853">
    <property type="term" value="F:isomerase activity"/>
    <property type="evidence" value="ECO:0007669"/>
    <property type="project" value="UniProtKB-KW"/>
</dbReference>
<evidence type="ECO:0000259" key="1">
    <source>
        <dbReference type="SMART" id="SM00905"/>
    </source>
</evidence>
<dbReference type="EC" id="4.1.2.25" evidence="2"/>
<comment type="caution">
    <text evidence="2">The sequence shown here is derived from an EMBL/GenBank/DDBJ whole genome shotgun (WGS) entry which is preliminary data.</text>
</comment>
<keyword evidence="3" id="KW-1185">Reference proteome</keyword>
<dbReference type="GO" id="GO:0004150">
    <property type="term" value="F:dihydroneopterin aldolase activity"/>
    <property type="evidence" value="ECO:0007669"/>
    <property type="project" value="UniProtKB-EC"/>
</dbReference>
<protein>
    <submittedName>
        <fullName evidence="2">Dihydroneopterin aldolase</fullName>
        <ecNumber evidence="2">4.1.2.25</ecNumber>
        <ecNumber evidence="2">5.1.99.8</ecNumber>
    </submittedName>
</protein>
<dbReference type="InterPro" id="IPR043133">
    <property type="entry name" value="GTP-CH-I_C/QueF"/>
</dbReference>
<dbReference type="RefSeq" id="WP_304535931.1">
    <property type="nucleotide sequence ID" value="NZ_JAUQOM010000004.1"/>
</dbReference>
<organism evidence="2 3">
    <name type="scientific">Sphingobium cyanobacteriorum</name>
    <dbReference type="NCBI Taxonomy" id="3063954"/>
    <lineage>
        <taxon>Bacteria</taxon>
        <taxon>Pseudomonadati</taxon>
        <taxon>Pseudomonadota</taxon>
        <taxon>Alphaproteobacteria</taxon>
        <taxon>Sphingomonadales</taxon>
        <taxon>Sphingomonadaceae</taxon>
        <taxon>Sphingobium</taxon>
    </lineage>
</organism>
<reference evidence="2" key="1">
    <citation type="submission" date="2023-07" db="EMBL/GenBank/DDBJ databases">
        <title>Bacterial whole genome sequence for Sphingobium sp. HBC34.</title>
        <authorList>
            <person name="Le V."/>
            <person name="Ko S.-R."/>
            <person name="Ahn C.-Y."/>
            <person name="Oh H.-M."/>
        </authorList>
    </citation>
    <scope>NUCLEOTIDE SEQUENCE</scope>
    <source>
        <strain evidence="2">HBC34</strain>
    </source>
</reference>
<dbReference type="Proteomes" id="UP001176471">
    <property type="component" value="Unassembled WGS sequence"/>
</dbReference>
<sequence length="114" mass="12481">MTVITKVRVKDLPLLADIGINPDEIGRRQPLVITVQLLLEGGAVEAIGETIDYRRIVRAAETVSQVHIPLIETFAHRLGMECLAWPGVVEACVTIDKPFALTRGLAGVEVTVRR</sequence>
<gene>
    <name evidence="2" type="ORF">Q4610_10675</name>
</gene>